<dbReference type="Proteomes" id="UP000250086">
    <property type="component" value="Unassembled WGS sequence"/>
</dbReference>
<dbReference type="RefSeq" id="WP_113744182.1">
    <property type="nucleotide sequence ID" value="NZ_UAPV01000001.1"/>
</dbReference>
<name>A0A2X0VQP4_9GAMM</name>
<evidence type="ECO:0000313" key="3">
    <source>
        <dbReference type="Proteomes" id="UP000250086"/>
    </source>
</evidence>
<dbReference type="EMBL" id="UAPV01000001">
    <property type="protein sequence ID" value="SPT70070.1"/>
    <property type="molecule type" value="Genomic_DNA"/>
</dbReference>
<protein>
    <recommendedName>
        <fullName evidence="4">RecT family</fullName>
    </recommendedName>
</protein>
<accession>A0A2X0VQP4</accession>
<feature type="compositionally biased region" description="Basic and acidic residues" evidence="1">
    <location>
        <begin position="345"/>
        <end position="356"/>
    </location>
</feature>
<gene>
    <name evidence="2" type="ORF">NCTC13093_01475</name>
</gene>
<evidence type="ECO:0000313" key="2">
    <source>
        <dbReference type="EMBL" id="SPT70070.1"/>
    </source>
</evidence>
<keyword evidence="3" id="KW-1185">Reference proteome</keyword>
<feature type="compositionally biased region" description="Basic and acidic residues" evidence="1">
    <location>
        <begin position="291"/>
        <end position="310"/>
    </location>
</feature>
<evidence type="ECO:0008006" key="4">
    <source>
        <dbReference type="Google" id="ProtNLM"/>
    </source>
</evidence>
<proteinExistence type="predicted"/>
<feature type="region of interest" description="Disordered" evidence="1">
    <location>
        <begin position="291"/>
        <end position="364"/>
    </location>
</feature>
<reference evidence="2 3" key="1">
    <citation type="submission" date="2018-06" db="EMBL/GenBank/DDBJ databases">
        <authorList>
            <consortium name="Pathogen Informatics"/>
            <person name="Doyle S."/>
        </authorList>
    </citation>
    <scope>NUCLEOTIDE SEQUENCE [LARGE SCALE GENOMIC DNA]</scope>
    <source>
        <strain evidence="2 3">NCTC13093</strain>
    </source>
</reference>
<sequence>MADFNVSNFNTRPTVVGAQPTSNGFNSFQPQQTPQVQPMQTFQPQPQMTPQMMQSNAFIPSAPPVPVPPAPMVPSAENLALDFGHVESDTSVAMAMEEAGRKVVNGFNVLPKTINDAREYAKYLSFSLLVPAALRSTDTVDHSVDVFLIIAAGQRFDLSPEMALRAFYVANGRVDMFVKAKAGICIKYGSWSYKVEQQPGYYGVTYSGYRKDRPNEPHSVTYSTADAQLRNLVAIDANGNIFGQGKWADKWPDMIRIRALGRFLDEVFPDVIGGYTSREEMEDLDALPVAAEHKEGQPAKESKSVKDALKKTRTTKKVIGTTDSIQPPSLVPPPQVLSQMNAKAEGPHIEEIKEPVLDADNPPF</sequence>
<organism evidence="2 3">
    <name type="scientific">Anaerobiospirillum thomasii</name>
    <dbReference type="NCBI Taxonomy" id="179995"/>
    <lineage>
        <taxon>Bacteria</taxon>
        <taxon>Pseudomonadati</taxon>
        <taxon>Pseudomonadota</taxon>
        <taxon>Gammaproteobacteria</taxon>
        <taxon>Aeromonadales</taxon>
        <taxon>Succinivibrionaceae</taxon>
        <taxon>Anaerobiospirillum</taxon>
    </lineage>
</organism>
<dbReference type="AlphaFoldDB" id="A0A2X0VQP4"/>
<evidence type="ECO:0000256" key="1">
    <source>
        <dbReference type="SAM" id="MobiDB-lite"/>
    </source>
</evidence>